<protein>
    <recommendedName>
        <fullName evidence="3">DUF2442 domain-containing protein</fullName>
    </recommendedName>
</protein>
<evidence type="ECO:0000313" key="1">
    <source>
        <dbReference type="EMBL" id="KKF36342.1"/>
    </source>
</evidence>
<proteinExistence type="predicted"/>
<gene>
    <name evidence="1" type="ORF">SY86_14280</name>
</gene>
<name>A0A0M2KG54_9GAMM</name>
<keyword evidence="2" id="KW-1185">Reference proteome</keyword>
<dbReference type="Pfam" id="PF10387">
    <property type="entry name" value="DUF2442"/>
    <property type="match status" value="1"/>
</dbReference>
<dbReference type="AlphaFoldDB" id="A0A0M2KG54"/>
<dbReference type="RefSeq" id="WP_016190699.1">
    <property type="nucleotide sequence ID" value="NZ_CP089932.1"/>
</dbReference>
<comment type="caution">
    <text evidence="1">The sequence shown here is derived from an EMBL/GenBank/DDBJ whole genome shotgun (WGS) entry which is preliminary data.</text>
</comment>
<dbReference type="Gene3D" id="3.30.2020.40">
    <property type="entry name" value="Uncharacterised protein PF10387, DUF2442"/>
    <property type="match status" value="1"/>
</dbReference>
<evidence type="ECO:0008006" key="3">
    <source>
        <dbReference type="Google" id="ProtNLM"/>
    </source>
</evidence>
<organism evidence="1 2">
    <name type="scientific">Erwinia tracheiphila</name>
    <dbReference type="NCBI Taxonomy" id="65700"/>
    <lineage>
        <taxon>Bacteria</taxon>
        <taxon>Pseudomonadati</taxon>
        <taxon>Pseudomonadota</taxon>
        <taxon>Gammaproteobacteria</taxon>
        <taxon>Enterobacterales</taxon>
        <taxon>Erwiniaceae</taxon>
        <taxon>Erwinia</taxon>
    </lineage>
</organism>
<sequence length="87" mass="9693">MLTLQSENDIRVMNVCIDDDRLTVDLMDGRSISVPVAWFPRLAAGTAEQRQNWELCGAGYGIHWPELDEDLSTEGLLRGAKGAIPRH</sequence>
<evidence type="ECO:0000313" key="2">
    <source>
        <dbReference type="Proteomes" id="UP000033924"/>
    </source>
</evidence>
<accession>A0A0M2KG54</accession>
<reference evidence="1 2" key="1">
    <citation type="submission" date="2015-01" db="EMBL/GenBank/DDBJ databases">
        <title>Erwinia tracheiphila.</title>
        <authorList>
            <person name="Shapiro L.R."/>
        </authorList>
    </citation>
    <scope>NUCLEOTIDE SEQUENCE [LARGE SCALE GENOMIC DNA]</scope>
    <source>
        <strain evidence="1 2">BuffGH</strain>
    </source>
</reference>
<dbReference type="InterPro" id="IPR018841">
    <property type="entry name" value="DUF2442"/>
</dbReference>
<dbReference type="STRING" id="65700.SY86_14280"/>
<dbReference type="EMBL" id="JXNU01000003">
    <property type="protein sequence ID" value="KKF36342.1"/>
    <property type="molecule type" value="Genomic_DNA"/>
</dbReference>
<dbReference type="PATRIC" id="fig|65700.7.peg.3586"/>
<dbReference type="Proteomes" id="UP000033924">
    <property type="component" value="Unassembled WGS sequence"/>
</dbReference>